<comment type="caution">
    <text evidence="1">The sequence shown here is derived from an EMBL/GenBank/DDBJ whole genome shotgun (WGS) entry which is preliminary data.</text>
</comment>
<organism evidence="1">
    <name type="scientific">uncultured bacterium</name>
    <name type="common">gcode 4</name>
    <dbReference type="NCBI Taxonomy" id="1234023"/>
    <lineage>
        <taxon>Bacteria</taxon>
        <taxon>environmental samples</taxon>
    </lineage>
</organism>
<sequence>MNLKQAGKCLLLTWWLYLWAKVATDDFSDFKKIQIQKESSHVLHNKDVKQDRFVGMEKRIDSMKIVIATKQRIIDSLSISSNYYYTKKISKPQSYGSITYQHQDKITTEILKALSGFDTDALYPDTAKEIVGEQDSVMYKTLWMMNTKYKNPKIGLVEKFDEETTRADYDYRSNTIWLQKNTTSNDLLDQRYYLESWIAELAHAYQIKRDGLKLHKEKMNKDDSLMREQKKTYIDTYKISWTIEYEAHHVIENKLKKEFIATYTSLCDTNNIDHLSMIVALNAWFFEDYYNYGEAQKYIEKIVARDGKIKDRPVLKDIRWHLGYEYEKKRKEDQDEKNRQMAKDCYLIEAKTDEFTYYSISDLYMQKWDIENTIKYYQLSSPSFNKEKAWEIVALNFMKIGKYKEAIQIYEDQAKNWSTYAMFCLMKLYDPKCLNEYEKNFSCKDQEKKEYRENQQIKFKNTKI</sequence>
<reference evidence="1" key="1">
    <citation type="journal article" date="2012" name="Science">
        <title>Fermentation, hydrogen, and sulfur metabolism in multiple uncultivated bacterial phyla.</title>
        <authorList>
            <person name="Wrighton K.C."/>
            <person name="Thomas B.C."/>
            <person name="Sharon I."/>
            <person name="Miller C.S."/>
            <person name="Castelle C.J."/>
            <person name="VerBerkmoes N.C."/>
            <person name="Wilkins M.J."/>
            <person name="Hettich R.L."/>
            <person name="Lipton M.S."/>
            <person name="Williams K.H."/>
            <person name="Long P.E."/>
            <person name="Banfield J.F."/>
        </authorList>
    </citation>
    <scope>NUCLEOTIDE SEQUENCE [LARGE SCALE GENOMIC DNA]</scope>
</reference>
<dbReference type="AlphaFoldDB" id="K1XHY5"/>
<evidence type="ECO:0008006" key="2">
    <source>
        <dbReference type="Google" id="ProtNLM"/>
    </source>
</evidence>
<dbReference type="InterPro" id="IPR011990">
    <property type="entry name" value="TPR-like_helical_dom_sf"/>
</dbReference>
<accession>K1XHY5</accession>
<evidence type="ECO:0000313" key="1">
    <source>
        <dbReference type="EMBL" id="EKD24682.1"/>
    </source>
</evidence>
<proteinExistence type="predicted"/>
<dbReference type="SUPFAM" id="SSF48452">
    <property type="entry name" value="TPR-like"/>
    <property type="match status" value="1"/>
</dbReference>
<protein>
    <recommendedName>
        <fullName evidence="2">Tetratricopeptide repeat protein</fullName>
    </recommendedName>
</protein>
<dbReference type="EMBL" id="AMFJ01036181">
    <property type="protein sequence ID" value="EKD24682.1"/>
    <property type="molecule type" value="Genomic_DNA"/>
</dbReference>
<name>K1XHY5_9BACT</name>
<gene>
    <name evidence="1" type="ORF">ACD_80C00174G0032</name>
</gene>